<reference evidence="1" key="1">
    <citation type="submission" date="2021-01" db="EMBL/GenBank/DDBJ databases">
        <authorList>
            <consortium name="Genoscope - CEA"/>
            <person name="William W."/>
        </authorList>
    </citation>
    <scope>NUCLEOTIDE SEQUENCE</scope>
</reference>
<organism evidence="1 2">
    <name type="scientific">Paramecium sonneborni</name>
    <dbReference type="NCBI Taxonomy" id="65129"/>
    <lineage>
        <taxon>Eukaryota</taxon>
        <taxon>Sar</taxon>
        <taxon>Alveolata</taxon>
        <taxon>Ciliophora</taxon>
        <taxon>Intramacronucleata</taxon>
        <taxon>Oligohymenophorea</taxon>
        <taxon>Peniculida</taxon>
        <taxon>Parameciidae</taxon>
        <taxon>Paramecium</taxon>
    </lineage>
</organism>
<comment type="caution">
    <text evidence="1">The sequence shown here is derived from an EMBL/GenBank/DDBJ whole genome shotgun (WGS) entry which is preliminary data.</text>
</comment>
<dbReference type="Proteomes" id="UP000692954">
    <property type="component" value="Unassembled WGS sequence"/>
</dbReference>
<evidence type="ECO:0000313" key="1">
    <source>
        <dbReference type="EMBL" id="CAD8126343.1"/>
    </source>
</evidence>
<keyword evidence="2" id="KW-1185">Reference proteome</keyword>
<name>A0A8S1RGG0_9CILI</name>
<dbReference type="AlphaFoldDB" id="A0A8S1RGG0"/>
<sequence length="33" mass="4043">MITIPFDLKPLNYDWQFSFQESLKRLRLLISQT</sequence>
<protein>
    <submittedName>
        <fullName evidence="1">Uncharacterized protein</fullName>
    </submittedName>
</protein>
<accession>A0A8S1RGG0</accession>
<proteinExistence type="predicted"/>
<evidence type="ECO:0000313" key="2">
    <source>
        <dbReference type="Proteomes" id="UP000692954"/>
    </source>
</evidence>
<dbReference type="EMBL" id="CAJJDN010000166">
    <property type="protein sequence ID" value="CAD8126343.1"/>
    <property type="molecule type" value="Genomic_DNA"/>
</dbReference>
<gene>
    <name evidence="1" type="ORF">PSON_ATCC_30995.1.T1660117</name>
</gene>